<evidence type="ECO:0000313" key="2">
    <source>
        <dbReference type="EMBL" id="GBN00384.1"/>
    </source>
</evidence>
<dbReference type="EMBL" id="BGPR01007297">
    <property type="protein sequence ID" value="GBN25835.1"/>
    <property type="molecule type" value="Genomic_DNA"/>
</dbReference>
<gene>
    <name evidence="2" type="ORF">AVEN_140293_1</name>
    <name evidence="5" type="ORF">AVEN_172893_1</name>
    <name evidence="4" type="ORF">AVEN_188481_1</name>
    <name evidence="3" type="ORF">AVEN_95727_1</name>
</gene>
<name>A0A4Y2MLX7_ARAVE</name>
<protein>
    <recommendedName>
        <fullName evidence="7">HTH psq-type domain-containing protein</fullName>
    </recommendedName>
</protein>
<evidence type="ECO:0000313" key="3">
    <source>
        <dbReference type="EMBL" id="GBN07325.1"/>
    </source>
</evidence>
<dbReference type="EMBL" id="BGPR01004512">
    <property type="protein sequence ID" value="GBN00384.1"/>
    <property type="molecule type" value="Genomic_DNA"/>
</dbReference>
<reference evidence="5 6" key="1">
    <citation type="journal article" date="2019" name="Sci. Rep.">
        <title>Orb-weaving spider Araneus ventricosus genome elucidates the spidroin gene catalogue.</title>
        <authorList>
            <person name="Kono N."/>
            <person name="Nakamura H."/>
            <person name="Ohtoshi R."/>
            <person name="Moran D.A.P."/>
            <person name="Shinohara A."/>
            <person name="Yoshida Y."/>
            <person name="Fujiwara M."/>
            <person name="Mori M."/>
            <person name="Tomita M."/>
            <person name="Arakawa K."/>
        </authorList>
    </citation>
    <scope>NUCLEOTIDE SEQUENCE [LARGE SCALE GENOMIC DNA]</scope>
</reference>
<keyword evidence="6" id="KW-1185">Reference proteome</keyword>
<feature type="region of interest" description="Disordered" evidence="1">
    <location>
        <begin position="1"/>
        <end position="21"/>
    </location>
</feature>
<evidence type="ECO:0000313" key="6">
    <source>
        <dbReference type="Proteomes" id="UP000499080"/>
    </source>
</evidence>
<evidence type="ECO:0008006" key="7">
    <source>
        <dbReference type="Google" id="ProtNLM"/>
    </source>
</evidence>
<evidence type="ECO:0000313" key="4">
    <source>
        <dbReference type="EMBL" id="GBN25835.1"/>
    </source>
</evidence>
<comment type="caution">
    <text evidence="5">The sequence shown here is derived from an EMBL/GenBank/DDBJ whole genome shotgun (WGS) entry which is preliminary data.</text>
</comment>
<organism evidence="5 6">
    <name type="scientific">Araneus ventricosus</name>
    <name type="common">Orbweaver spider</name>
    <name type="synonym">Epeira ventricosa</name>
    <dbReference type="NCBI Taxonomy" id="182803"/>
    <lineage>
        <taxon>Eukaryota</taxon>
        <taxon>Metazoa</taxon>
        <taxon>Ecdysozoa</taxon>
        <taxon>Arthropoda</taxon>
        <taxon>Chelicerata</taxon>
        <taxon>Arachnida</taxon>
        <taxon>Araneae</taxon>
        <taxon>Araneomorphae</taxon>
        <taxon>Entelegynae</taxon>
        <taxon>Araneoidea</taxon>
        <taxon>Araneidae</taxon>
        <taxon>Araneus</taxon>
    </lineage>
</organism>
<dbReference type="EMBL" id="BGPR01007524">
    <property type="protein sequence ID" value="GBN27549.1"/>
    <property type="molecule type" value="Genomic_DNA"/>
</dbReference>
<proteinExistence type="predicted"/>
<dbReference type="AlphaFoldDB" id="A0A4Y2MLX7"/>
<sequence>MPRNPDGIKRSKPNADSATAAAETVLKDGAPVRTAALQFGQSRTTLQRHIDSCREANSENMELNCTYSNRCAVWTQKFKEKLLDKEISVALILKSPEIKINSIMMVLANILISYN</sequence>
<dbReference type="EMBL" id="BGPR01005150">
    <property type="protein sequence ID" value="GBN07325.1"/>
    <property type="molecule type" value="Genomic_DNA"/>
</dbReference>
<dbReference type="OrthoDB" id="6765382at2759"/>
<dbReference type="Proteomes" id="UP000499080">
    <property type="component" value="Unassembled WGS sequence"/>
</dbReference>
<evidence type="ECO:0000313" key="5">
    <source>
        <dbReference type="EMBL" id="GBN27549.1"/>
    </source>
</evidence>
<accession>A0A4Y2MLX7</accession>
<evidence type="ECO:0000256" key="1">
    <source>
        <dbReference type="SAM" id="MobiDB-lite"/>
    </source>
</evidence>